<feature type="transmembrane region" description="Helical" evidence="1">
    <location>
        <begin position="6"/>
        <end position="22"/>
    </location>
</feature>
<dbReference type="RefSeq" id="WP_203367668.1">
    <property type="nucleotide sequence ID" value="NZ_WSFT01000053.1"/>
</dbReference>
<dbReference type="EMBL" id="WSFT01000053">
    <property type="protein sequence ID" value="MBS4539753.1"/>
    <property type="molecule type" value="Genomic_DNA"/>
</dbReference>
<dbReference type="AlphaFoldDB" id="A0A942Z9W9"/>
<evidence type="ECO:0000313" key="3">
    <source>
        <dbReference type="EMBL" id="MBS4539753.1"/>
    </source>
</evidence>
<dbReference type="InterPro" id="IPR011642">
    <property type="entry name" value="Gate_dom"/>
</dbReference>
<dbReference type="Pfam" id="PF07670">
    <property type="entry name" value="Gate"/>
    <property type="match status" value="1"/>
</dbReference>
<dbReference type="Proteomes" id="UP000724672">
    <property type="component" value="Unassembled WGS sequence"/>
</dbReference>
<dbReference type="InterPro" id="IPR014226">
    <property type="entry name" value="Spore_IM_YlbJ"/>
</dbReference>
<protein>
    <submittedName>
        <fullName evidence="3">Sporulation integral membrane protein YlbJ</fullName>
    </submittedName>
</protein>
<feature type="transmembrane region" description="Helical" evidence="1">
    <location>
        <begin position="394"/>
        <end position="416"/>
    </location>
</feature>
<keyword evidence="1" id="KW-0812">Transmembrane</keyword>
<feature type="domain" description="Nucleoside transporter/FeoB GTPase Gate" evidence="2">
    <location>
        <begin position="62"/>
        <end position="159"/>
    </location>
</feature>
<keyword evidence="1" id="KW-0472">Membrane</keyword>
<comment type="caution">
    <text evidence="3">The sequence shown here is derived from an EMBL/GenBank/DDBJ whole genome shotgun (WGS) entry which is preliminary data.</text>
</comment>
<evidence type="ECO:0000313" key="4">
    <source>
        <dbReference type="Proteomes" id="UP000724672"/>
    </source>
</evidence>
<feature type="transmembrane region" description="Helical" evidence="1">
    <location>
        <begin position="142"/>
        <end position="161"/>
    </location>
</feature>
<feature type="transmembrane region" description="Helical" evidence="1">
    <location>
        <begin position="29"/>
        <end position="46"/>
    </location>
</feature>
<sequence length="425" mass="47534">MNYLIYSISFFITIWVIKQLLISKFKIKGLIYPILFVTLIILIVLNPKNCIKAALDGVNIWFFTVLPSLLPFFILSEITIRLGVVKFIGSLMSPLMIPLFNVPGEGAFIFTMSITSGYPVGSKLISRLRLENKITKIEAQRLASFCSTSGPLFMIGAVSIGMFNNEIFGIIIALSHYLGALTVGLLFRFYKFGYNSNYPIHKYKNMVADSYNNLVSKKNIGSIMSDSVNDAMSTILVVGGFIIFYSVIIEILDSLNFIHIITNIINNLGISIDGNVIKGFVFGLIEITNGCKILSESINSGSLLVITLVSIIIGWSGLSIHSQSLSFFSKTDINNKIYIFSKMIHGLFSGIFTIILYHFINTKSVNVFSNTVLISARQLYFKGFINSFYISSRLIFFILLLLLVLSIGSKILYSIYKFVFKKDLS</sequence>
<feature type="transmembrane region" description="Helical" evidence="1">
    <location>
        <begin position="339"/>
        <end position="360"/>
    </location>
</feature>
<keyword evidence="4" id="KW-1185">Reference proteome</keyword>
<feature type="transmembrane region" description="Helical" evidence="1">
    <location>
        <begin position="298"/>
        <end position="318"/>
    </location>
</feature>
<proteinExistence type="predicted"/>
<evidence type="ECO:0000256" key="1">
    <source>
        <dbReference type="SAM" id="Phobius"/>
    </source>
</evidence>
<keyword evidence="1" id="KW-1133">Transmembrane helix</keyword>
<feature type="transmembrane region" description="Helical" evidence="1">
    <location>
        <begin position="58"/>
        <end position="75"/>
    </location>
</feature>
<dbReference type="NCBIfam" id="TIGR02871">
    <property type="entry name" value="spore_ylbJ"/>
    <property type="match status" value="1"/>
</dbReference>
<name>A0A942Z9W9_9FIRM</name>
<feature type="transmembrane region" description="Helical" evidence="1">
    <location>
        <begin position="167"/>
        <end position="187"/>
    </location>
</feature>
<organism evidence="3 4">
    <name type="scientific">Anaeromonas frigoriresistens</name>
    <dbReference type="NCBI Taxonomy" id="2683708"/>
    <lineage>
        <taxon>Bacteria</taxon>
        <taxon>Bacillati</taxon>
        <taxon>Bacillota</taxon>
        <taxon>Tissierellia</taxon>
        <taxon>Tissierellales</taxon>
        <taxon>Thermohalobacteraceae</taxon>
        <taxon>Anaeromonas</taxon>
    </lineage>
</organism>
<gene>
    <name evidence="3" type="primary">ylbJ</name>
    <name evidence="3" type="ORF">GOQ27_14865</name>
</gene>
<feature type="transmembrane region" description="Helical" evidence="1">
    <location>
        <begin position="227"/>
        <end position="248"/>
    </location>
</feature>
<feature type="transmembrane region" description="Helical" evidence="1">
    <location>
        <begin position="106"/>
        <end position="121"/>
    </location>
</feature>
<evidence type="ECO:0000259" key="2">
    <source>
        <dbReference type="Pfam" id="PF07670"/>
    </source>
</evidence>
<accession>A0A942Z9W9</accession>
<reference evidence="3" key="1">
    <citation type="submission" date="2019-12" db="EMBL/GenBank/DDBJ databases">
        <title>Clostridiaceae gen. nov. sp. nov., isolated from sediment in Xinjiang, China.</title>
        <authorList>
            <person name="Zhang R."/>
        </authorList>
    </citation>
    <scope>NUCLEOTIDE SEQUENCE</scope>
    <source>
        <strain evidence="3">D2Q-11</strain>
    </source>
</reference>